<feature type="domain" description="SLH" evidence="2">
    <location>
        <begin position="264"/>
        <end position="328"/>
    </location>
</feature>
<reference evidence="3" key="1">
    <citation type="submission" date="2022-12" db="EMBL/GenBank/DDBJ databases">
        <title>Polyphasic identification of a Novel Hot-Spring Cyanobacterium Ocullathermofonsia sinensis gen nov. sp. nov. and Genomic Insights on its Adaptations to the Thermal Habitat.</title>
        <authorList>
            <person name="Daroch M."/>
            <person name="Tang J."/>
            <person name="Jiang Y."/>
        </authorList>
    </citation>
    <scope>NUCLEOTIDE SEQUENCE</scope>
    <source>
        <strain evidence="3">PKUAC-SCTA174</strain>
    </source>
</reference>
<accession>A0A9E8ZH04</accession>
<protein>
    <submittedName>
        <fullName evidence="3">S-layer homology domain-containing protein</fullName>
    </submittedName>
</protein>
<evidence type="ECO:0000256" key="1">
    <source>
        <dbReference type="SAM" id="Phobius"/>
    </source>
</evidence>
<feature type="domain" description="SLH" evidence="2">
    <location>
        <begin position="200"/>
        <end position="263"/>
    </location>
</feature>
<dbReference type="InterPro" id="IPR001119">
    <property type="entry name" value="SLH_dom"/>
</dbReference>
<evidence type="ECO:0000313" key="4">
    <source>
        <dbReference type="Proteomes" id="UP001163152"/>
    </source>
</evidence>
<dbReference type="RefSeq" id="WP_268610990.1">
    <property type="nucleotide sequence ID" value="NZ_CP113797.1"/>
</dbReference>
<keyword evidence="1" id="KW-0472">Membrane</keyword>
<feature type="transmembrane region" description="Helical" evidence="1">
    <location>
        <begin position="21"/>
        <end position="39"/>
    </location>
</feature>
<name>A0A9E8ZH04_9CYAN</name>
<dbReference type="PANTHER" id="PTHR43308">
    <property type="entry name" value="OUTER MEMBRANE PROTEIN ALPHA-RELATED"/>
    <property type="match status" value="1"/>
</dbReference>
<dbReference type="EMBL" id="CP113797">
    <property type="protein sequence ID" value="WAL61035.1"/>
    <property type="molecule type" value="Genomic_DNA"/>
</dbReference>
<dbReference type="Proteomes" id="UP001163152">
    <property type="component" value="Chromosome"/>
</dbReference>
<sequence>MTGQPPPDPRSRNRDLGFDELVAIFVSLAAIGTILFWGLTRGDGMRLTDLGVFADPTLESDRTRIIPGTRPESDRTIITEESAPIQPSPTVQAPIPATPVAPAVVPPRSVTDRAATAPQTTPAPPAATGPIVIAPPPTAAAVQFPDVPADYWARPFIDDLSQRRIITGLEDGTYRPEQAVTRAQFATLIQSILPPDRTQASIAFNDVSADYWATPAINAAVQSGFLRGYPDGSFQPDQPVSRVQVLTSLVNGLQLSPAASNDNVNRYTDADQIPDWAIPIVATATNEGLVVNHPDVNQLNPNQPATRAEIAAIIYQALEATGQVPPIQSQFVVQP</sequence>
<proteinExistence type="predicted"/>
<dbReference type="KEGG" id="tsin:OXH18_03265"/>
<feature type="domain" description="SLH" evidence="2">
    <location>
        <begin position="140"/>
        <end position="199"/>
    </location>
</feature>
<keyword evidence="1" id="KW-0812">Transmembrane</keyword>
<gene>
    <name evidence="3" type="ORF">OXH18_03265</name>
</gene>
<keyword evidence="1" id="KW-1133">Transmembrane helix</keyword>
<dbReference type="PANTHER" id="PTHR43308:SF5">
    <property type="entry name" value="S-LAYER PROTEIN _ PEPTIDOGLYCAN ENDO-BETA-N-ACETYLGLUCOSAMINIDASE"/>
    <property type="match status" value="1"/>
</dbReference>
<dbReference type="AlphaFoldDB" id="A0A9E8ZH04"/>
<dbReference type="Pfam" id="PF00395">
    <property type="entry name" value="SLH"/>
    <property type="match status" value="3"/>
</dbReference>
<dbReference type="PROSITE" id="PS51272">
    <property type="entry name" value="SLH"/>
    <property type="match status" value="3"/>
</dbReference>
<dbReference type="InterPro" id="IPR051465">
    <property type="entry name" value="Cell_Envelope_Struct_Comp"/>
</dbReference>
<keyword evidence="4" id="KW-1185">Reference proteome</keyword>
<evidence type="ECO:0000259" key="2">
    <source>
        <dbReference type="PROSITE" id="PS51272"/>
    </source>
</evidence>
<evidence type="ECO:0000313" key="3">
    <source>
        <dbReference type="EMBL" id="WAL61035.1"/>
    </source>
</evidence>
<organism evidence="3 4">
    <name type="scientific">Thermocoleostomius sinensis A174</name>
    <dbReference type="NCBI Taxonomy" id="2016057"/>
    <lineage>
        <taxon>Bacteria</taxon>
        <taxon>Bacillati</taxon>
        <taxon>Cyanobacteriota</taxon>
        <taxon>Cyanophyceae</taxon>
        <taxon>Oculatellales</taxon>
        <taxon>Oculatellaceae</taxon>
        <taxon>Thermocoleostomius</taxon>
    </lineage>
</organism>